<dbReference type="Gene3D" id="1.10.10.60">
    <property type="entry name" value="Homeodomain-like"/>
    <property type="match status" value="2"/>
</dbReference>
<dbReference type="InterPro" id="IPR020449">
    <property type="entry name" value="Tscrpt_reg_AraC-type_HTH"/>
</dbReference>
<dbReference type="Pfam" id="PF10114">
    <property type="entry name" value="PocR"/>
    <property type="match status" value="1"/>
</dbReference>
<dbReference type="PANTHER" id="PTHR43280">
    <property type="entry name" value="ARAC-FAMILY TRANSCRIPTIONAL REGULATOR"/>
    <property type="match status" value="1"/>
</dbReference>
<accession>A0A9D5R8S1</accession>
<keyword evidence="2" id="KW-0238">DNA-binding</keyword>
<dbReference type="Proteomes" id="UP000806542">
    <property type="component" value="Unassembled WGS sequence"/>
</dbReference>
<dbReference type="SUPFAM" id="SSF46689">
    <property type="entry name" value="Homeodomain-like"/>
    <property type="match status" value="2"/>
</dbReference>
<evidence type="ECO:0000313" key="5">
    <source>
        <dbReference type="EMBL" id="MBE5039699.1"/>
    </source>
</evidence>
<dbReference type="PROSITE" id="PS01124">
    <property type="entry name" value="HTH_ARAC_FAMILY_2"/>
    <property type="match status" value="1"/>
</dbReference>
<evidence type="ECO:0000313" key="6">
    <source>
        <dbReference type="Proteomes" id="UP000806542"/>
    </source>
</evidence>
<gene>
    <name evidence="5" type="ORF">INF28_04390</name>
</gene>
<evidence type="ECO:0000256" key="2">
    <source>
        <dbReference type="ARBA" id="ARBA00023125"/>
    </source>
</evidence>
<sequence>MEYQTLETLLKALCEGNDLHICIHDISGILEQPELELPFYYQIHARPFCDVAKETRLGLELCLRCKERANQKAVRTGEYFDGRCAYGLYELVYPVKIDGNIKCIIYIGYIEKNYRETEESMMKTARFTGTDAGRLRSCLAQAQKYVSREHYLSLARLTEERIRMLYQSAELRGGGNRHWVVKKICRDIEMHFSGELSLKREAQLYFLNEKYVGRLFRRETGLTFHEYLNRVRLTHALQQLQKTQKTVLEISLESGFQNVTYFNRIFKETFEMTPIQYRQRKT</sequence>
<dbReference type="EMBL" id="JADCKB010000007">
    <property type="protein sequence ID" value="MBE5039699.1"/>
    <property type="molecule type" value="Genomic_DNA"/>
</dbReference>
<keyword evidence="3" id="KW-0804">Transcription</keyword>
<comment type="caution">
    <text evidence="5">The sequence shown here is derived from an EMBL/GenBank/DDBJ whole genome shotgun (WGS) entry which is preliminary data.</text>
</comment>
<dbReference type="InterPro" id="IPR018062">
    <property type="entry name" value="HTH_AraC-typ_CS"/>
</dbReference>
<dbReference type="GO" id="GO:0043565">
    <property type="term" value="F:sequence-specific DNA binding"/>
    <property type="evidence" value="ECO:0007669"/>
    <property type="project" value="InterPro"/>
</dbReference>
<organism evidence="5 6">
    <name type="scientific">Ructibacterium gallinarum</name>
    <dbReference type="NCBI Taxonomy" id="2779355"/>
    <lineage>
        <taxon>Bacteria</taxon>
        <taxon>Bacillati</taxon>
        <taxon>Bacillota</taxon>
        <taxon>Clostridia</taxon>
        <taxon>Eubacteriales</taxon>
        <taxon>Oscillospiraceae</taxon>
        <taxon>Ructibacterium</taxon>
    </lineage>
</organism>
<dbReference type="InterPro" id="IPR009057">
    <property type="entry name" value="Homeodomain-like_sf"/>
</dbReference>
<proteinExistence type="predicted"/>
<dbReference type="GO" id="GO:0003700">
    <property type="term" value="F:DNA-binding transcription factor activity"/>
    <property type="evidence" value="ECO:0007669"/>
    <property type="project" value="InterPro"/>
</dbReference>
<dbReference type="PANTHER" id="PTHR43280:SF2">
    <property type="entry name" value="HTH-TYPE TRANSCRIPTIONAL REGULATOR EXSA"/>
    <property type="match status" value="1"/>
</dbReference>
<reference evidence="5" key="1">
    <citation type="submission" date="2020-10" db="EMBL/GenBank/DDBJ databases">
        <title>ChiBAC.</title>
        <authorList>
            <person name="Zenner C."/>
            <person name="Hitch T.C.A."/>
            <person name="Clavel T."/>
        </authorList>
    </citation>
    <scope>NUCLEOTIDE SEQUENCE</scope>
    <source>
        <strain evidence="5">DSM 107454</strain>
    </source>
</reference>
<protein>
    <submittedName>
        <fullName evidence="5">Helix-turn-helix domain-containing protein</fullName>
    </submittedName>
</protein>
<keyword evidence="6" id="KW-1185">Reference proteome</keyword>
<dbReference type="InterPro" id="IPR018771">
    <property type="entry name" value="PocR_dom"/>
</dbReference>
<feature type="domain" description="HTH araC/xylS-type" evidence="4">
    <location>
        <begin position="182"/>
        <end position="280"/>
    </location>
</feature>
<evidence type="ECO:0000259" key="4">
    <source>
        <dbReference type="PROSITE" id="PS01124"/>
    </source>
</evidence>
<evidence type="ECO:0000256" key="1">
    <source>
        <dbReference type="ARBA" id="ARBA00023015"/>
    </source>
</evidence>
<dbReference type="InterPro" id="IPR018060">
    <property type="entry name" value="HTH_AraC"/>
</dbReference>
<dbReference type="SMART" id="SM00342">
    <property type="entry name" value="HTH_ARAC"/>
    <property type="match status" value="1"/>
</dbReference>
<dbReference type="Pfam" id="PF12833">
    <property type="entry name" value="HTH_18"/>
    <property type="match status" value="1"/>
</dbReference>
<dbReference type="PRINTS" id="PR00032">
    <property type="entry name" value="HTHARAC"/>
</dbReference>
<evidence type="ECO:0000256" key="3">
    <source>
        <dbReference type="ARBA" id="ARBA00023163"/>
    </source>
</evidence>
<dbReference type="AlphaFoldDB" id="A0A9D5R8S1"/>
<dbReference type="PROSITE" id="PS00041">
    <property type="entry name" value="HTH_ARAC_FAMILY_1"/>
    <property type="match status" value="1"/>
</dbReference>
<name>A0A9D5R8S1_9FIRM</name>
<keyword evidence="1" id="KW-0805">Transcription regulation</keyword>